<dbReference type="Pfam" id="PF09346">
    <property type="entry name" value="SMI1_KNR4"/>
    <property type="match status" value="1"/>
</dbReference>
<keyword evidence="3" id="KW-1185">Reference proteome</keyword>
<dbReference type="InterPro" id="IPR018958">
    <property type="entry name" value="Knr4/Smi1-like_dom"/>
</dbReference>
<accession>A0AA41Q3A4</accession>
<protein>
    <submittedName>
        <fullName evidence="2">SMI1/KNR4 family protein</fullName>
    </submittedName>
</protein>
<evidence type="ECO:0000259" key="1">
    <source>
        <dbReference type="SMART" id="SM00860"/>
    </source>
</evidence>
<proteinExistence type="predicted"/>
<evidence type="ECO:0000313" key="3">
    <source>
        <dbReference type="Proteomes" id="UP001165378"/>
    </source>
</evidence>
<dbReference type="EMBL" id="JAKFHA010000018">
    <property type="protein sequence ID" value="MCF2530755.1"/>
    <property type="molecule type" value="Genomic_DNA"/>
</dbReference>
<dbReference type="SUPFAM" id="SSF160631">
    <property type="entry name" value="SMI1/KNR4-like"/>
    <property type="match status" value="1"/>
</dbReference>
<dbReference type="Proteomes" id="UP001165378">
    <property type="component" value="Unassembled WGS sequence"/>
</dbReference>
<dbReference type="AlphaFoldDB" id="A0AA41Q3A4"/>
<organism evidence="2 3">
    <name type="scientific">Yinghuangia soli</name>
    <dbReference type="NCBI Taxonomy" id="2908204"/>
    <lineage>
        <taxon>Bacteria</taxon>
        <taxon>Bacillati</taxon>
        <taxon>Actinomycetota</taxon>
        <taxon>Actinomycetes</taxon>
        <taxon>Kitasatosporales</taxon>
        <taxon>Streptomycetaceae</taxon>
        <taxon>Yinghuangia</taxon>
    </lineage>
</organism>
<feature type="domain" description="Knr4/Smi1-like" evidence="1">
    <location>
        <begin position="24"/>
        <end position="164"/>
    </location>
</feature>
<name>A0AA41Q3A4_9ACTN</name>
<dbReference type="InterPro" id="IPR037883">
    <property type="entry name" value="Knr4/Smi1-like_sf"/>
</dbReference>
<gene>
    <name evidence="2" type="ORF">LZ495_26550</name>
</gene>
<evidence type="ECO:0000313" key="2">
    <source>
        <dbReference type="EMBL" id="MCF2530755.1"/>
    </source>
</evidence>
<sequence>MTDDEDLIRRVAAASARRRGLRPPVSAAELAEVEQDLGFPVHPLLAALYRTVGNGGFGPAGGLMPLFGGPEQGLPVSEGRKRVPEPSVVGQYLNSIPRDPADTWWRWPEGVVPVLDWGCAMSACVDCRSGGGTVLLFEPNAITGEDVSAAWFLDAGSLAEWLETWFAGRGWYDDKAEGGPGLAFERWPDAPRRL</sequence>
<reference evidence="2" key="1">
    <citation type="submission" date="2022-01" db="EMBL/GenBank/DDBJ databases">
        <title>Genome-Based Taxonomic Classification of the Phylum Actinobacteria.</title>
        <authorList>
            <person name="Gao Y."/>
        </authorList>
    </citation>
    <scope>NUCLEOTIDE SEQUENCE</scope>
    <source>
        <strain evidence="2">KLBMP 8922</strain>
    </source>
</reference>
<dbReference type="SMART" id="SM00860">
    <property type="entry name" value="SMI1_KNR4"/>
    <property type="match status" value="1"/>
</dbReference>
<comment type="caution">
    <text evidence="2">The sequence shown here is derived from an EMBL/GenBank/DDBJ whole genome shotgun (WGS) entry which is preliminary data.</text>
</comment>
<dbReference type="RefSeq" id="WP_235055416.1">
    <property type="nucleotide sequence ID" value="NZ_JAKFHA010000018.1"/>
</dbReference>